<evidence type="ECO:0000259" key="3">
    <source>
        <dbReference type="Pfam" id="PF01551"/>
    </source>
</evidence>
<evidence type="ECO:0000313" key="4">
    <source>
        <dbReference type="EMBL" id="MDR6513074.1"/>
    </source>
</evidence>
<dbReference type="PANTHER" id="PTHR21666">
    <property type="entry name" value="PEPTIDASE-RELATED"/>
    <property type="match status" value="1"/>
</dbReference>
<dbReference type="PANTHER" id="PTHR21666:SF289">
    <property type="entry name" value="L-ALA--D-GLU ENDOPEPTIDASE"/>
    <property type="match status" value="1"/>
</dbReference>
<dbReference type="Proteomes" id="UP001184150">
    <property type="component" value="Unassembled WGS sequence"/>
</dbReference>
<name>A0ABU1MRV4_9SPHN</name>
<dbReference type="Gene3D" id="2.70.70.10">
    <property type="entry name" value="Glucose Permease (Domain IIA)"/>
    <property type="match status" value="1"/>
</dbReference>
<keyword evidence="1 2" id="KW-0732">Signal</keyword>
<feature type="domain" description="M23ase beta-sheet core" evidence="3">
    <location>
        <begin position="116"/>
        <end position="210"/>
    </location>
</feature>
<keyword evidence="5" id="KW-1185">Reference proteome</keyword>
<dbReference type="InterPro" id="IPR011055">
    <property type="entry name" value="Dup_hybrid_motif"/>
</dbReference>
<evidence type="ECO:0000256" key="2">
    <source>
        <dbReference type="SAM" id="SignalP"/>
    </source>
</evidence>
<feature type="signal peptide" evidence="2">
    <location>
        <begin position="1"/>
        <end position="26"/>
    </location>
</feature>
<protein>
    <submittedName>
        <fullName evidence="4">Murein DD-endopeptidase MepM/ murein hydrolase activator NlpD</fullName>
    </submittedName>
</protein>
<sequence length="246" mass="25319">MKKAFSTGLAAIGTMLALGLATPVLANSAASADITAPLRNAEAAKAGMTAPAGDEEFSKLFASWEALDGGKGSSAQAPLVRTASVSIPTLMPITSSRPMSSGFGLRNHPIYGGLRAHKGVDLPAPTGTPIRASADGVVGKAERFGGYGLYVQLEHGGNLETRYGHMSRIAVAEGQHVHKGDVIGYVGSTGHSTGPHLHYEVRVAGNAVNPLPYMQRDANLAQLASAADSSQIRAFNATDAEGEGDE</sequence>
<accession>A0ABU1MRV4</accession>
<dbReference type="RefSeq" id="WP_022676142.1">
    <property type="nucleotide sequence ID" value="NZ_CP140000.1"/>
</dbReference>
<feature type="chain" id="PRO_5045724510" evidence="2">
    <location>
        <begin position="27"/>
        <end position="246"/>
    </location>
</feature>
<dbReference type="InterPro" id="IPR016047">
    <property type="entry name" value="M23ase_b-sheet_dom"/>
</dbReference>
<dbReference type="CDD" id="cd12797">
    <property type="entry name" value="M23_peptidase"/>
    <property type="match status" value="1"/>
</dbReference>
<organism evidence="4 5">
    <name type="scientific">Novosphingobium capsulatum</name>
    <dbReference type="NCBI Taxonomy" id="13688"/>
    <lineage>
        <taxon>Bacteria</taxon>
        <taxon>Pseudomonadati</taxon>
        <taxon>Pseudomonadota</taxon>
        <taxon>Alphaproteobacteria</taxon>
        <taxon>Sphingomonadales</taxon>
        <taxon>Sphingomonadaceae</taxon>
        <taxon>Novosphingobium</taxon>
    </lineage>
</organism>
<proteinExistence type="predicted"/>
<dbReference type="EMBL" id="JAVDRD010000014">
    <property type="protein sequence ID" value="MDR6513074.1"/>
    <property type="molecule type" value="Genomic_DNA"/>
</dbReference>
<gene>
    <name evidence="4" type="ORF">J2792_003962</name>
</gene>
<dbReference type="InterPro" id="IPR050570">
    <property type="entry name" value="Cell_wall_metabolism_enzyme"/>
</dbReference>
<evidence type="ECO:0000256" key="1">
    <source>
        <dbReference type="ARBA" id="ARBA00022729"/>
    </source>
</evidence>
<keyword evidence="4" id="KW-0378">Hydrolase</keyword>
<comment type="caution">
    <text evidence="4">The sequence shown here is derived from an EMBL/GenBank/DDBJ whole genome shotgun (WGS) entry which is preliminary data.</text>
</comment>
<dbReference type="Pfam" id="PF01551">
    <property type="entry name" value="Peptidase_M23"/>
    <property type="match status" value="1"/>
</dbReference>
<evidence type="ECO:0000313" key="5">
    <source>
        <dbReference type="Proteomes" id="UP001184150"/>
    </source>
</evidence>
<dbReference type="GO" id="GO:0016787">
    <property type="term" value="F:hydrolase activity"/>
    <property type="evidence" value="ECO:0007669"/>
    <property type="project" value="UniProtKB-KW"/>
</dbReference>
<reference evidence="4 5" key="1">
    <citation type="submission" date="2023-07" db="EMBL/GenBank/DDBJ databases">
        <title>Sorghum-associated microbial communities from plants grown in Nebraska, USA.</title>
        <authorList>
            <person name="Schachtman D."/>
        </authorList>
    </citation>
    <scope>NUCLEOTIDE SEQUENCE [LARGE SCALE GENOMIC DNA]</scope>
    <source>
        <strain evidence="4 5">DS1027</strain>
    </source>
</reference>
<dbReference type="SUPFAM" id="SSF51261">
    <property type="entry name" value="Duplicated hybrid motif"/>
    <property type="match status" value="1"/>
</dbReference>